<dbReference type="AlphaFoldDB" id="A0A9N9CD51"/>
<feature type="compositionally biased region" description="Basic residues" evidence="1">
    <location>
        <begin position="202"/>
        <end position="211"/>
    </location>
</feature>
<keyword evidence="3" id="KW-1185">Reference proteome</keyword>
<name>A0A9N9CD51_9GLOM</name>
<evidence type="ECO:0000313" key="2">
    <source>
        <dbReference type="EMBL" id="CAG8597001.1"/>
    </source>
</evidence>
<feature type="region of interest" description="Disordered" evidence="1">
    <location>
        <begin position="175"/>
        <end position="213"/>
    </location>
</feature>
<gene>
    <name evidence="2" type="ORF">DEBURN_LOCUS9336</name>
</gene>
<feature type="region of interest" description="Disordered" evidence="1">
    <location>
        <begin position="274"/>
        <end position="312"/>
    </location>
</feature>
<dbReference type="InterPro" id="IPR021109">
    <property type="entry name" value="Peptidase_aspartic_dom_sf"/>
</dbReference>
<feature type="compositionally biased region" description="Polar residues" evidence="1">
    <location>
        <begin position="274"/>
        <end position="283"/>
    </location>
</feature>
<dbReference type="CDD" id="cd00303">
    <property type="entry name" value="retropepsin_like"/>
    <property type="match status" value="1"/>
</dbReference>
<dbReference type="Gene3D" id="2.40.70.10">
    <property type="entry name" value="Acid Proteases"/>
    <property type="match status" value="1"/>
</dbReference>
<dbReference type="EMBL" id="CAJVPK010001734">
    <property type="protein sequence ID" value="CAG8597001.1"/>
    <property type="molecule type" value="Genomic_DNA"/>
</dbReference>
<dbReference type="OrthoDB" id="2434948at2759"/>
<comment type="caution">
    <text evidence="2">The sequence shown here is derived from an EMBL/GenBank/DDBJ whole genome shotgun (WGS) entry which is preliminary data.</text>
</comment>
<proteinExistence type="predicted"/>
<evidence type="ECO:0000313" key="3">
    <source>
        <dbReference type="Proteomes" id="UP000789706"/>
    </source>
</evidence>
<accession>A0A9N9CD51</accession>
<dbReference type="Proteomes" id="UP000789706">
    <property type="component" value="Unassembled WGS sequence"/>
</dbReference>
<evidence type="ECO:0000256" key="1">
    <source>
        <dbReference type="SAM" id="MobiDB-lite"/>
    </source>
</evidence>
<feature type="compositionally biased region" description="Basic residues" evidence="1">
    <location>
        <begin position="175"/>
        <end position="184"/>
    </location>
</feature>
<reference evidence="2" key="1">
    <citation type="submission" date="2021-06" db="EMBL/GenBank/DDBJ databases">
        <authorList>
            <person name="Kallberg Y."/>
            <person name="Tangrot J."/>
            <person name="Rosling A."/>
        </authorList>
    </citation>
    <scope>NUCLEOTIDE SEQUENCE</scope>
    <source>
        <strain evidence="2">AZ414A</strain>
    </source>
</reference>
<organism evidence="2 3">
    <name type="scientific">Diversispora eburnea</name>
    <dbReference type="NCBI Taxonomy" id="1213867"/>
    <lineage>
        <taxon>Eukaryota</taxon>
        <taxon>Fungi</taxon>
        <taxon>Fungi incertae sedis</taxon>
        <taxon>Mucoromycota</taxon>
        <taxon>Glomeromycotina</taxon>
        <taxon>Glomeromycetes</taxon>
        <taxon>Diversisporales</taxon>
        <taxon>Diversisporaceae</taxon>
        <taxon>Diversispora</taxon>
    </lineage>
</organism>
<sequence length="333" mass="38073">MFVDSLVEGKFPVKALIDTTSKYNTISRRLFDKLGEDYGIHHICDLVEILYGDVIGEMQCLDLQFCYKGKWRSLDVTEVIDFQIRKNPSFDLVLGQEWLWMHNAKISFEFSPEARSHHAKIVIDGMSIPLIDKDFNINSSTKNNLSNSAKSKAGLIKDKITNMINKILSDVENNKHRKRHHKISRNIPPAPPRRLDNDVHKNNRASKNKKYPKVDLSDGCGKLSIKTYFNNIWKSVHSIENDIYYEIFKRLSNIENELRFGKIEELIWLNDNESGPSNSPSHQNKSKKGGVKYSTDSDTDTSDTSTSYSSNSGLEDVCKVTVVKKAKMPQEIN</sequence>
<protein>
    <submittedName>
        <fullName evidence="2">10952_t:CDS:1</fullName>
    </submittedName>
</protein>